<dbReference type="InterPro" id="IPR027417">
    <property type="entry name" value="P-loop_NTPase"/>
</dbReference>
<dbReference type="AlphaFoldDB" id="A0A499RST2"/>
<feature type="domain" description="EcoEI R protein C-terminal" evidence="2">
    <location>
        <begin position="584"/>
        <end position="734"/>
    </location>
</feature>
<protein>
    <submittedName>
        <fullName evidence="3">Uncharacterized protein</fullName>
    </submittedName>
</protein>
<dbReference type="PANTHER" id="PTHR47396">
    <property type="entry name" value="TYPE I RESTRICTION ENZYME ECOKI R PROTEIN"/>
    <property type="match status" value="1"/>
</dbReference>
<reference evidence="3" key="1">
    <citation type="submission" date="2018-04" db="EMBL/GenBank/DDBJ databases">
        <title>Submission of carbapenemase encoding plasmids from multiple species.</title>
        <authorList>
            <person name="Witteveen S."/>
            <person name="Landman F."/>
        </authorList>
    </citation>
    <scope>NUCLEOTIDE SEQUENCE</scope>
    <source>
        <strain evidence="3">RIVM0002</strain>
        <plasmid evidence="3">pRIVM0002_IMP-4_171109_B03</plasmid>
    </source>
</reference>
<dbReference type="InterPro" id="IPR050742">
    <property type="entry name" value="Helicase_Restrict-Modif_Enz"/>
</dbReference>
<dbReference type="Gene3D" id="3.40.50.300">
    <property type="entry name" value="P-loop containing nucleotide triphosphate hydrolases"/>
    <property type="match status" value="2"/>
</dbReference>
<dbReference type="GO" id="GO:0005524">
    <property type="term" value="F:ATP binding"/>
    <property type="evidence" value="ECO:0007669"/>
    <property type="project" value="InterPro"/>
</dbReference>
<dbReference type="Pfam" id="PF04851">
    <property type="entry name" value="ResIII"/>
    <property type="match status" value="1"/>
</dbReference>
<dbReference type="RefSeq" id="WP_171265588.1">
    <property type="nucleotide sequence ID" value="NZ_CP089038.1"/>
</dbReference>
<dbReference type="EMBL" id="MH220285">
    <property type="protein sequence ID" value="AXK00288.1"/>
    <property type="molecule type" value="Genomic_DNA"/>
</dbReference>
<geneLocation type="plasmid" evidence="3">
    <name>pRIVM0002_IMP-4_171109_B03</name>
</geneLocation>
<sequence>MERREKQTCVELIEPALVKSGWEWKQEVHIGPNEDASRICIDYLLTFRNISLAVLEVKAEFRGAAEGMQQASHYANMLFIRFSISTNGHDWILMDNTTRKFETLSSPPSPEELIKRAGWSINWAQWGNILSSPYLNDISLRTQQEIAIERILTHFAQGNRRAQISMVIGSGKSLVTLQLVWKFLEQNTAQRRVLFLTDRKILNLQMHELFNAFPYSERQLIEYELAKNDFSGYEKLYFSTVQRLYKKNELNLFRHLPPDFFDLIILSDTSNLLNEQTLNILKYFNKALQLRISNGMDIEEKNGIKLSYSECANEYFGPPVFAYTSTQAMSDGYLVSDNIILRLPDDTGKGYTSPQRNASVAFGQSLNLRLHSRTREIVEDLWNLLGERKARDEKTVIFSSDITHASLIVSELKRLSGRSDYATSLTAVQENSKQIRSAFAKIGERYPRVLVVVDMFMGLDVPDIQNVVFIRHINNIHHYRQMKSIGSRPCAQIGKNSLTIYDYSGATLLEESLKNKLSGKHPKESNTGNRLSHDLVTINSRNPFWELSSSASITGNEVHIADGRLLSVAEYLNLAKIVIQSACHNDMDELYHLWINKEARISLRNQLQSQYVNIPVLTQYLHLSDSDEIDIIAKLGFQLTEIPTRAERVEQLLEKKNEWRQASGNMQQTDFMPQFWQAVLDHYSHSGVDELELADTYNSPFFVELFGGFIEIVRQFGSAQTFRTDLEGIKKQLYTLGAEDEDTGVGDE</sequence>
<organism evidence="3">
    <name type="scientific">Acinetobacter ursingii</name>
    <dbReference type="NCBI Taxonomy" id="108980"/>
    <lineage>
        <taxon>Bacteria</taxon>
        <taxon>Pseudomonadati</taxon>
        <taxon>Pseudomonadota</taxon>
        <taxon>Gammaproteobacteria</taxon>
        <taxon>Moraxellales</taxon>
        <taxon>Moraxellaceae</taxon>
        <taxon>Acinetobacter</taxon>
    </lineage>
</organism>
<dbReference type="InterPro" id="IPR013670">
    <property type="entry name" value="EcoEI_R_C_dom"/>
</dbReference>
<proteinExistence type="predicted"/>
<dbReference type="InterPro" id="IPR006935">
    <property type="entry name" value="Helicase/UvrB_N"/>
</dbReference>
<dbReference type="GO" id="GO:0006304">
    <property type="term" value="P:DNA modification"/>
    <property type="evidence" value="ECO:0007669"/>
    <property type="project" value="InterPro"/>
</dbReference>
<dbReference type="GO" id="GO:0005829">
    <property type="term" value="C:cytosol"/>
    <property type="evidence" value="ECO:0007669"/>
    <property type="project" value="TreeGrafter"/>
</dbReference>
<dbReference type="GO" id="GO:0003677">
    <property type="term" value="F:DNA binding"/>
    <property type="evidence" value="ECO:0007669"/>
    <property type="project" value="InterPro"/>
</dbReference>
<evidence type="ECO:0000259" key="1">
    <source>
        <dbReference type="Pfam" id="PF04851"/>
    </source>
</evidence>
<feature type="domain" description="Helicase/UvrB N-terminal" evidence="1">
    <location>
        <begin position="138"/>
        <end position="293"/>
    </location>
</feature>
<accession>A0A499RST2</accession>
<evidence type="ECO:0000313" key="3">
    <source>
        <dbReference type="EMBL" id="AXK00288.1"/>
    </source>
</evidence>
<dbReference type="PANTHER" id="PTHR47396:SF1">
    <property type="entry name" value="ATP-DEPENDENT HELICASE IRC3-RELATED"/>
    <property type="match status" value="1"/>
</dbReference>
<dbReference type="SUPFAM" id="SSF52540">
    <property type="entry name" value="P-loop containing nucleoside triphosphate hydrolases"/>
    <property type="match status" value="1"/>
</dbReference>
<dbReference type="Gene3D" id="3.90.1570.30">
    <property type="match status" value="1"/>
</dbReference>
<keyword evidence="3" id="KW-0614">Plasmid</keyword>
<evidence type="ECO:0000259" key="2">
    <source>
        <dbReference type="Pfam" id="PF08463"/>
    </source>
</evidence>
<dbReference type="GO" id="GO:0016787">
    <property type="term" value="F:hydrolase activity"/>
    <property type="evidence" value="ECO:0007669"/>
    <property type="project" value="InterPro"/>
</dbReference>
<name>A0A499RST2_9GAMM</name>
<dbReference type="Pfam" id="PF08463">
    <property type="entry name" value="EcoEI_R_C"/>
    <property type="match status" value="1"/>
</dbReference>